<evidence type="ECO:0000313" key="1">
    <source>
        <dbReference type="EMBL" id="GLS18754.1"/>
    </source>
</evidence>
<protein>
    <submittedName>
        <fullName evidence="1">Uncharacterized protein</fullName>
    </submittedName>
</protein>
<dbReference type="Proteomes" id="UP001156882">
    <property type="component" value="Unassembled WGS sequence"/>
</dbReference>
<sequence>MVARSIENRLRSIEQTRLSRRVFVACSREAEAEILAAEPGAQIVRVNTGVPRLGNTPFGEQARSGDGLSID</sequence>
<comment type="caution">
    <text evidence="1">The sequence shown here is derived from an EMBL/GenBank/DDBJ whole genome shotgun (WGS) entry which is preliminary data.</text>
</comment>
<organism evidence="1 2">
    <name type="scientific">Labrys miyagiensis</name>
    <dbReference type="NCBI Taxonomy" id="346912"/>
    <lineage>
        <taxon>Bacteria</taxon>
        <taxon>Pseudomonadati</taxon>
        <taxon>Pseudomonadota</taxon>
        <taxon>Alphaproteobacteria</taxon>
        <taxon>Hyphomicrobiales</taxon>
        <taxon>Xanthobacteraceae</taxon>
        <taxon>Labrys</taxon>
    </lineage>
</organism>
<dbReference type="EMBL" id="BSPC01000015">
    <property type="protein sequence ID" value="GLS18754.1"/>
    <property type="molecule type" value="Genomic_DNA"/>
</dbReference>
<evidence type="ECO:0000313" key="2">
    <source>
        <dbReference type="Proteomes" id="UP001156882"/>
    </source>
</evidence>
<proteinExistence type="predicted"/>
<keyword evidence="2" id="KW-1185">Reference proteome</keyword>
<name>A0ABQ6CG38_9HYPH</name>
<accession>A0ABQ6CG38</accession>
<reference evidence="2" key="1">
    <citation type="journal article" date="2019" name="Int. J. Syst. Evol. Microbiol.">
        <title>The Global Catalogue of Microorganisms (GCM) 10K type strain sequencing project: providing services to taxonomists for standard genome sequencing and annotation.</title>
        <authorList>
            <consortium name="The Broad Institute Genomics Platform"/>
            <consortium name="The Broad Institute Genome Sequencing Center for Infectious Disease"/>
            <person name="Wu L."/>
            <person name="Ma J."/>
        </authorList>
    </citation>
    <scope>NUCLEOTIDE SEQUENCE [LARGE SCALE GENOMIC DNA]</scope>
    <source>
        <strain evidence="2">NBRC 101365</strain>
    </source>
</reference>
<gene>
    <name evidence="1" type="ORF">GCM10007874_17710</name>
</gene>